<protein>
    <recommendedName>
        <fullName evidence="2">HTH CENPB-type domain-containing protein</fullName>
    </recommendedName>
</protein>
<reference evidence="3 5" key="1">
    <citation type="journal article" date="2020" name="Stud. Mycol.">
        <title>101 Dothideomycetes genomes: a test case for predicting lifestyles and emergence of pathogens.</title>
        <authorList>
            <person name="Haridas S."/>
            <person name="Albert R."/>
            <person name="Binder M."/>
            <person name="Bloem J."/>
            <person name="Labutti K."/>
            <person name="Salamov A."/>
            <person name="Andreopoulos B."/>
            <person name="Baker S."/>
            <person name="Barry K."/>
            <person name="Bills G."/>
            <person name="Bluhm B."/>
            <person name="Cannon C."/>
            <person name="Castanera R."/>
            <person name="Culley D."/>
            <person name="Daum C."/>
            <person name="Ezra D."/>
            <person name="Gonzalez J."/>
            <person name="Henrissat B."/>
            <person name="Kuo A."/>
            <person name="Liang C."/>
            <person name="Lipzen A."/>
            <person name="Lutzoni F."/>
            <person name="Magnuson J."/>
            <person name="Mondo S."/>
            <person name="Nolan M."/>
            <person name="Ohm R."/>
            <person name="Pangilinan J."/>
            <person name="Park H.-J."/>
            <person name="Ramirez L."/>
            <person name="Alfaro M."/>
            <person name="Sun H."/>
            <person name="Tritt A."/>
            <person name="Yoshinaga Y."/>
            <person name="Zwiers L.-H."/>
            <person name="Turgeon B."/>
            <person name="Goodwin S."/>
            <person name="Spatafora J."/>
            <person name="Crous P."/>
            <person name="Grigoriev I."/>
        </authorList>
    </citation>
    <scope>NUCLEOTIDE SEQUENCE</scope>
    <source>
        <strain evidence="3 5">CBS 304.34</strain>
    </source>
</reference>
<dbReference type="PROSITE" id="PS51253">
    <property type="entry name" value="HTH_CENPB"/>
    <property type="match status" value="1"/>
</dbReference>
<accession>A0A6A6YV60</accession>
<dbReference type="Proteomes" id="UP000504636">
    <property type="component" value="Unplaced"/>
</dbReference>
<dbReference type="GeneID" id="54468053"/>
<evidence type="ECO:0000313" key="3">
    <source>
        <dbReference type="EMBL" id="KAF2812822.1"/>
    </source>
</evidence>
<dbReference type="InterPro" id="IPR006600">
    <property type="entry name" value="HTH_CenpB_DNA-bd_dom"/>
</dbReference>
<dbReference type="RefSeq" id="XP_033579786.1">
    <property type="nucleotide sequence ID" value="XM_033727160.1"/>
</dbReference>
<dbReference type="GO" id="GO:0003677">
    <property type="term" value="F:DNA binding"/>
    <property type="evidence" value="ECO:0007669"/>
    <property type="project" value="UniProtKB-KW"/>
</dbReference>
<dbReference type="OrthoDB" id="3937230at2759"/>
<feature type="non-terminal residue" evidence="3">
    <location>
        <position position="121"/>
    </location>
</feature>
<organism evidence="3">
    <name type="scientific">Mytilinidion resinicola</name>
    <dbReference type="NCBI Taxonomy" id="574789"/>
    <lineage>
        <taxon>Eukaryota</taxon>
        <taxon>Fungi</taxon>
        <taxon>Dikarya</taxon>
        <taxon>Ascomycota</taxon>
        <taxon>Pezizomycotina</taxon>
        <taxon>Dothideomycetes</taxon>
        <taxon>Pleosporomycetidae</taxon>
        <taxon>Mytilinidiales</taxon>
        <taxon>Mytilinidiaceae</taxon>
        <taxon>Mytilinidion</taxon>
    </lineage>
</organism>
<proteinExistence type="predicted"/>
<sequence>MDRASQVPARGLAPDVPRTYAALSDSGNELAQSQQYLTLQEEKALVKFILLMSNLGHPVRIKFMRQLAFNVARHRSTNKPIKPPGINWPRAFEKRHPELKAKRVRAMDWKRHDSHIYDKVT</sequence>
<gene>
    <name evidence="3 5" type="ORF">BDZ99DRAFT_555658</name>
</gene>
<name>A0A6A6YV60_9PEZI</name>
<evidence type="ECO:0000256" key="1">
    <source>
        <dbReference type="ARBA" id="ARBA00023125"/>
    </source>
</evidence>
<evidence type="ECO:0000313" key="5">
    <source>
        <dbReference type="RefSeq" id="XP_033579786.1"/>
    </source>
</evidence>
<dbReference type="EMBL" id="MU003696">
    <property type="protein sequence ID" value="KAF2812822.1"/>
    <property type="molecule type" value="Genomic_DNA"/>
</dbReference>
<dbReference type="AlphaFoldDB" id="A0A6A6YV60"/>
<keyword evidence="4" id="KW-1185">Reference proteome</keyword>
<dbReference type="Pfam" id="PF03221">
    <property type="entry name" value="HTH_Tnp_Tc5"/>
    <property type="match status" value="1"/>
</dbReference>
<evidence type="ECO:0000259" key="2">
    <source>
        <dbReference type="PROSITE" id="PS51253"/>
    </source>
</evidence>
<reference evidence="5" key="3">
    <citation type="submission" date="2025-04" db="UniProtKB">
        <authorList>
            <consortium name="RefSeq"/>
        </authorList>
    </citation>
    <scope>IDENTIFICATION</scope>
    <source>
        <strain evidence="5">CBS 304.34</strain>
    </source>
</reference>
<keyword evidence="1" id="KW-0238">DNA-binding</keyword>
<reference evidence="5" key="2">
    <citation type="submission" date="2020-04" db="EMBL/GenBank/DDBJ databases">
        <authorList>
            <consortium name="NCBI Genome Project"/>
        </authorList>
    </citation>
    <scope>NUCLEOTIDE SEQUENCE</scope>
    <source>
        <strain evidence="5">CBS 304.34</strain>
    </source>
</reference>
<feature type="domain" description="HTH CENPB-type" evidence="2">
    <location>
        <begin position="29"/>
        <end position="102"/>
    </location>
</feature>
<evidence type="ECO:0000313" key="4">
    <source>
        <dbReference type="Proteomes" id="UP000504636"/>
    </source>
</evidence>